<dbReference type="GO" id="GO:2000694">
    <property type="term" value="P:regulation of phragmoplast microtubule organization"/>
    <property type="evidence" value="ECO:0007669"/>
    <property type="project" value="TreeGrafter"/>
</dbReference>
<dbReference type="GO" id="GO:0140496">
    <property type="term" value="F:gamma-tubulin complex binding"/>
    <property type="evidence" value="ECO:0007669"/>
    <property type="project" value="InterPro"/>
</dbReference>
<accession>A0AAE0G316</accession>
<reference evidence="2 3" key="1">
    <citation type="journal article" date="2015" name="Genome Biol. Evol.">
        <title>Comparative Genomics of a Bacterivorous Green Alga Reveals Evolutionary Causalities and Consequences of Phago-Mixotrophic Mode of Nutrition.</title>
        <authorList>
            <person name="Burns J.A."/>
            <person name="Paasch A."/>
            <person name="Narechania A."/>
            <person name="Kim E."/>
        </authorList>
    </citation>
    <scope>NUCLEOTIDE SEQUENCE [LARGE SCALE GENOMIC DNA]</scope>
    <source>
        <strain evidence="2 3">PLY_AMNH</strain>
    </source>
</reference>
<sequence>GQGGQDPSSSGGQGGQDPSSSGGPHDSTAPRTTDDAPPEPQGASSDAVSIGASLPGMDNGDMDQRLAAHYRPPRPPSAARVRPAGNEPVEEKAAEVDSGRREVAAGGAAGRVPLPTATPSSRAALTPSMQERAGSMAPGRVPSMDAHDVASHASLQSETAMVSTSSFTSEPRGGHGPDPTVPSPQSAGAGAAAAPMQMQMQMFQRMLDDSLGALRAGLHEEIQNLHLELLRQFHLQSQETAEMVEELYSRQDVLMEEVKQLRKLHVQQYHHLHYQAAQAPLSCAKLQAARPAVPSPPLSCASCTSSSTITSTKLRKLHVEQYHHLH</sequence>
<keyword evidence="3" id="KW-1185">Reference proteome</keyword>
<dbReference type="GO" id="GO:0000919">
    <property type="term" value="P:cell plate assembly"/>
    <property type="evidence" value="ECO:0007669"/>
    <property type="project" value="TreeGrafter"/>
</dbReference>
<evidence type="ECO:0000313" key="2">
    <source>
        <dbReference type="EMBL" id="KAK3269991.1"/>
    </source>
</evidence>
<gene>
    <name evidence="2" type="ORF">CYMTET_21588</name>
</gene>
<dbReference type="GO" id="GO:0032467">
    <property type="term" value="P:positive regulation of cytokinesis"/>
    <property type="evidence" value="ECO:0007669"/>
    <property type="project" value="TreeGrafter"/>
</dbReference>
<dbReference type="EMBL" id="LGRX02010623">
    <property type="protein sequence ID" value="KAK3269991.1"/>
    <property type="molecule type" value="Genomic_DNA"/>
</dbReference>
<feature type="compositionally biased region" description="Polar residues" evidence="1">
    <location>
        <begin position="153"/>
        <end position="169"/>
    </location>
</feature>
<proteinExistence type="predicted"/>
<dbReference type="GO" id="GO:0010968">
    <property type="term" value="P:regulation of microtubule nucleation"/>
    <property type="evidence" value="ECO:0007669"/>
    <property type="project" value="InterPro"/>
</dbReference>
<dbReference type="Proteomes" id="UP001190700">
    <property type="component" value="Unassembled WGS sequence"/>
</dbReference>
<feature type="non-terminal residue" evidence="2">
    <location>
        <position position="1"/>
    </location>
</feature>
<dbReference type="PANTHER" id="PTHR45096:SF1">
    <property type="entry name" value="PROTEIN NEDD1"/>
    <property type="match status" value="1"/>
</dbReference>
<feature type="compositionally biased region" description="Basic and acidic residues" evidence="1">
    <location>
        <begin position="89"/>
        <end position="103"/>
    </location>
</feature>
<feature type="compositionally biased region" description="Polar residues" evidence="1">
    <location>
        <begin position="117"/>
        <end position="129"/>
    </location>
</feature>
<dbReference type="GO" id="GO:0005828">
    <property type="term" value="C:kinetochore microtubule"/>
    <property type="evidence" value="ECO:0007669"/>
    <property type="project" value="TreeGrafter"/>
</dbReference>
<dbReference type="InterPro" id="IPR044621">
    <property type="entry name" value="NEDD1"/>
</dbReference>
<feature type="compositionally biased region" description="Low complexity" evidence="1">
    <location>
        <begin position="1"/>
        <end position="27"/>
    </location>
</feature>
<evidence type="ECO:0000256" key="1">
    <source>
        <dbReference type="SAM" id="MobiDB-lite"/>
    </source>
</evidence>
<protein>
    <submittedName>
        <fullName evidence="2">Uncharacterized protein</fullName>
    </submittedName>
</protein>
<name>A0AAE0G316_9CHLO</name>
<dbReference type="GO" id="GO:0060236">
    <property type="term" value="P:regulation of mitotic spindle organization"/>
    <property type="evidence" value="ECO:0007669"/>
    <property type="project" value="TreeGrafter"/>
</dbReference>
<dbReference type="PANTHER" id="PTHR45096">
    <property type="entry name" value="PROTEIN NEDD1"/>
    <property type="match status" value="1"/>
</dbReference>
<feature type="region of interest" description="Disordered" evidence="1">
    <location>
        <begin position="1"/>
        <end position="194"/>
    </location>
</feature>
<feature type="compositionally biased region" description="Low complexity" evidence="1">
    <location>
        <begin position="183"/>
        <end position="194"/>
    </location>
</feature>
<evidence type="ECO:0000313" key="3">
    <source>
        <dbReference type="Proteomes" id="UP001190700"/>
    </source>
</evidence>
<comment type="caution">
    <text evidence="2">The sequence shown here is derived from an EMBL/GenBank/DDBJ whole genome shotgun (WGS) entry which is preliminary data.</text>
</comment>
<dbReference type="AlphaFoldDB" id="A0AAE0G316"/>
<organism evidence="2 3">
    <name type="scientific">Cymbomonas tetramitiformis</name>
    <dbReference type="NCBI Taxonomy" id="36881"/>
    <lineage>
        <taxon>Eukaryota</taxon>
        <taxon>Viridiplantae</taxon>
        <taxon>Chlorophyta</taxon>
        <taxon>Pyramimonadophyceae</taxon>
        <taxon>Pyramimonadales</taxon>
        <taxon>Pyramimonadaceae</taxon>
        <taxon>Cymbomonas</taxon>
    </lineage>
</organism>